<protein>
    <submittedName>
        <fullName evidence="2">Uncharacterized protein</fullName>
    </submittedName>
</protein>
<evidence type="ECO:0000313" key="3">
    <source>
        <dbReference type="Proteomes" id="UP000275267"/>
    </source>
</evidence>
<reference evidence="3" key="1">
    <citation type="journal article" date="2019" name="Nat. Commun.">
        <title>The genome of broomcorn millet.</title>
        <authorList>
            <person name="Zou C."/>
            <person name="Miki D."/>
            <person name="Li D."/>
            <person name="Tang Q."/>
            <person name="Xiao L."/>
            <person name="Rajput S."/>
            <person name="Deng P."/>
            <person name="Jia W."/>
            <person name="Huang R."/>
            <person name="Zhang M."/>
            <person name="Sun Y."/>
            <person name="Hu J."/>
            <person name="Fu X."/>
            <person name="Schnable P.S."/>
            <person name="Li F."/>
            <person name="Zhang H."/>
            <person name="Feng B."/>
            <person name="Zhu X."/>
            <person name="Liu R."/>
            <person name="Schnable J.C."/>
            <person name="Zhu J.-K."/>
            <person name="Zhang H."/>
        </authorList>
    </citation>
    <scope>NUCLEOTIDE SEQUENCE [LARGE SCALE GENOMIC DNA]</scope>
</reference>
<accession>A0A3L6R9L6</accession>
<keyword evidence="1" id="KW-0812">Transmembrane</keyword>
<sequence length="74" mass="7828">MLPPTTTGVTRGAPARDLLVVATALILSSLIFVGRALHADVSRSRIWGFMSARKSAVKGCTTGPYILEDSQVAK</sequence>
<name>A0A3L6R9L6_PANMI</name>
<evidence type="ECO:0000256" key="1">
    <source>
        <dbReference type="SAM" id="Phobius"/>
    </source>
</evidence>
<dbReference type="AlphaFoldDB" id="A0A3L6R9L6"/>
<proteinExistence type="predicted"/>
<keyword evidence="1" id="KW-0472">Membrane</keyword>
<organism evidence="2 3">
    <name type="scientific">Panicum miliaceum</name>
    <name type="common">Proso millet</name>
    <name type="synonym">Broomcorn millet</name>
    <dbReference type="NCBI Taxonomy" id="4540"/>
    <lineage>
        <taxon>Eukaryota</taxon>
        <taxon>Viridiplantae</taxon>
        <taxon>Streptophyta</taxon>
        <taxon>Embryophyta</taxon>
        <taxon>Tracheophyta</taxon>
        <taxon>Spermatophyta</taxon>
        <taxon>Magnoliopsida</taxon>
        <taxon>Liliopsida</taxon>
        <taxon>Poales</taxon>
        <taxon>Poaceae</taxon>
        <taxon>PACMAD clade</taxon>
        <taxon>Panicoideae</taxon>
        <taxon>Panicodae</taxon>
        <taxon>Paniceae</taxon>
        <taxon>Panicinae</taxon>
        <taxon>Panicum</taxon>
        <taxon>Panicum sect. Panicum</taxon>
    </lineage>
</organism>
<keyword evidence="1" id="KW-1133">Transmembrane helix</keyword>
<dbReference type="EMBL" id="PQIB02000009">
    <property type="protein sequence ID" value="RLM98991.1"/>
    <property type="molecule type" value="Genomic_DNA"/>
</dbReference>
<evidence type="ECO:0000313" key="2">
    <source>
        <dbReference type="EMBL" id="RLM98991.1"/>
    </source>
</evidence>
<keyword evidence="3" id="KW-1185">Reference proteome</keyword>
<feature type="transmembrane region" description="Helical" evidence="1">
    <location>
        <begin position="18"/>
        <end position="37"/>
    </location>
</feature>
<gene>
    <name evidence="2" type="ORF">C2845_PM06G26980</name>
</gene>
<dbReference type="Proteomes" id="UP000275267">
    <property type="component" value="Unassembled WGS sequence"/>
</dbReference>
<comment type="caution">
    <text evidence="2">The sequence shown here is derived from an EMBL/GenBank/DDBJ whole genome shotgun (WGS) entry which is preliminary data.</text>
</comment>